<protein>
    <submittedName>
        <fullName evidence="1">Uncharacterized protein</fullName>
    </submittedName>
</protein>
<accession>A0A1H8SE30</accession>
<reference evidence="2" key="1">
    <citation type="submission" date="2016-10" db="EMBL/GenBank/DDBJ databases">
        <authorList>
            <person name="Varghese N."/>
            <person name="Submissions S."/>
        </authorList>
    </citation>
    <scope>NUCLEOTIDE SEQUENCE [LARGE SCALE GENOMIC DNA]</scope>
    <source>
        <strain evidence="2">Gh-48</strain>
    </source>
</reference>
<evidence type="ECO:0000313" key="1">
    <source>
        <dbReference type="EMBL" id="SEO76931.1"/>
    </source>
</evidence>
<gene>
    <name evidence="1" type="ORF">SAMN05192574_112122</name>
</gene>
<evidence type="ECO:0000313" key="2">
    <source>
        <dbReference type="Proteomes" id="UP000198942"/>
    </source>
</evidence>
<dbReference type="AlphaFoldDB" id="A0A1H8SE30"/>
<name>A0A1H8SE30_9SPHI</name>
<dbReference type="EMBL" id="FOCL01000012">
    <property type="protein sequence ID" value="SEO76931.1"/>
    <property type="molecule type" value="Genomic_DNA"/>
</dbReference>
<dbReference type="Proteomes" id="UP000198942">
    <property type="component" value="Unassembled WGS sequence"/>
</dbReference>
<sequence length="45" mass="5352">MIFSNKWFAAKLFLKTTDFLIFMVKLLPEDEQSQNLKSTFCNYLS</sequence>
<proteinExistence type="predicted"/>
<keyword evidence="2" id="KW-1185">Reference proteome</keyword>
<organism evidence="1 2">
    <name type="scientific">Mucilaginibacter gossypiicola</name>
    <dbReference type="NCBI Taxonomy" id="551995"/>
    <lineage>
        <taxon>Bacteria</taxon>
        <taxon>Pseudomonadati</taxon>
        <taxon>Bacteroidota</taxon>
        <taxon>Sphingobacteriia</taxon>
        <taxon>Sphingobacteriales</taxon>
        <taxon>Sphingobacteriaceae</taxon>
        <taxon>Mucilaginibacter</taxon>
    </lineage>
</organism>